<protein>
    <submittedName>
        <fullName evidence="2">Uncharacterized protein</fullName>
    </submittedName>
</protein>
<reference evidence="2 3" key="1">
    <citation type="submission" date="2017-04" db="EMBL/GenBank/DDBJ databases">
        <title>Draft genome sequence of Marssonina coronaria NL1: causal agent of apple blotch.</title>
        <authorList>
            <person name="Cheng Q."/>
        </authorList>
    </citation>
    <scope>NUCLEOTIDE SEQUENCE [LARGE SCALE GENOMIC DNA]</scope>
    <source>
        <strain evidence="2 3">NL1</strain>
    </source>
</reference>
<evidence type="ECO:0000313" key="2">
    <source>
        <dbReference type="EMBL" id="OWP07141.1"/>
    </source>
</evidence>
<keyword evidence="3" id="KW-1185">Reference proteome</keyword>
<accession>A0A218ZGC9</accession>
<dbReference type="Proteomes" id="UP000242519">
    <property type="component" value="Unassembled WGS sequence"/>
</dbReference>
<proteinExistence type="predicted"/>
<evidence type="ECO:0000256" key="1">
    <source>
        <dbReference type="SAM" id="MobiDB-lite"/>
    </source>
</evidence>
<gene>
    <name evidence="2" type="ORF">B2J93_6721</name>
</gene>
<evidence type="ECO:0000313" key="3">
    <source>
        <dbReference type="Proteomes" id="UP000242519"/>
    </source>
</evidence>
<dbReference type="AlphaFoldDB" id="A0A218ZGC9"/>
<feature type="region of interest" description="Disordered" evidence="1">
    <location>
        <begin position="1"/>
        <end position="36"/>
    </location>
</feature>
<organism evidence="2 3">
    <name type="scientific">Diplocarpon coronariae</name>
    <dbReference type="NCBI Taxonomy" id="2795749"/>
    <lineage>
        <taxon>Eukaryota</taxon>
        <taxon>Fungi</taxon>
        <taxon>Dikarya</taxon>
        <taxon>Ascomycota</taxon>
        <taxon>Pezizomycotina</taxon>
        <taxon>Leotiomycetes</taxon>
        <taxon>Helotiales</taxon>
        <taxon>Drepanopezizaceae</taxon>
        <taxon>Diplocarpon</taxon>
    </lineage>
</organism>
<name>A0A218ZGC9_9HELO</name>
<comment type="caution">
    <text evidence="2">The sequence shown here is derived from an EMBL/GenBank/DDBJ whole genome shotgun (WGS) entry which is preliminary data.</text>
</comment>
<sequence length="133" mass="14586">MERTKTTGNYCIPDSQGTTASKGAGHTRPNIPPRQSLGPHSALLFRVASMVLPVLSQILMPSYGHDRYGHPIWLGMRPRIRRSIEVGGLLLDARGFLAGSARTDVLRVARSRTARSERGETQARGLARVVLRT</sequence>
<dbReference type="InParanoid" id="A0A218ZGC9"/>
<dbReference type="EMBL" id="MZNU01000020">
    <property type="protein sequence ID" value="OWP07141.1"/>
    <property type="molecule type" value="Genomic_DNA"/>
</dbReference>